<reference evidence="1" key="1">
    <citation type="submission" date="2014-11" db="EMBL/GenBank/DDBJ databases">
        <authorList>
            <person name="Amaro Gonzalez C."/>
        </authorList>
    </citation>
    <scope>NUCLEOTIDE SEQUENCE</scope>
</reference>
<evidence type="ECO:0000313" key="1">
    <source>
        <dbReference type="EMBL" id="JAH00618.1"/>
    </source>
</evidence>
<dbReference type="AlphaFoldDB" id="A0A0E9P9S9"/>
<name>A0A0E9P9S9_ANGAN</name>
<dbReference type="EMBL" id="GBXM01107959">
    <property type="protein sequence ID" value="JAH00618.1"/>
    <property type="molecule type" value="Transcribed_RNA"/>
</dbReference>
<organism evidence="1">
    <name type="scientific">Anguilla anguilla</name>
    <name type="common">European freshwater eel</name>
    <name type="synonym">Muraena anguilla</name>
    <dbReference type="NCBI Taxonomy" id="7936"/>
    <lineage>
        <taxon>Eukaryota</taxon>
        <taxon>Metazoa</taxon>
        <taxon>Chordata</taxon>
        <taxon>Craniata</taxon>
        <taxon>Vertebrata</taxon>
        <taxon>Euteleostomi</taxon>
        <taxon>Actinopterygii</taxon>
        <taxon>Neopterygii</taxon>
        <taxon>Teleostei</taxon>
        <taxon>Anguilliformes</taxon>
        <taxon>Anguillidae</taxon>
        <taxon>Anguilla</taxon>
    </lineage>
</organism>
<sequence length="39" mass="4442">MTTTRVCQQGTSSKRNAMCDVTDIFTLSSSRLIYFHVDK</sequence>
<protein>
    <submittedName>
        <fullName evidence="1">Uncharacterized protein</fullName>
    </submittedName>
</protein>
<accession>A0A0E9P9S9</accession>
<proteinExistence type="predicted"/>
<reference evidence="1" key="2">
    <citation type="journal article" date="2015" name="Fish Shellfish Immunol.">
        <title>Early steps in the European eel (Anguilla anguilla)-Vibrio vulnificus interaction in the gills: Role of the RtxA13 toxin.</title>
        <authorList>
            <person name="Callol A."/>
            <person name="Pajuelo D."/>
            <person name="Ebbesson L."/>
            <person name="Teles M."/>
            <person name="MacKenzie S."/>
            <person name="Amaro C."/>
        </authorList>
    </citation>
    <scope>NUCLEOTIDE SEQUENCE</scope>
</reference>